<comment type="caution">
    <text evidence="2">The sequence shown here is derived from an EMBL/GenBank/DDBJ whole genome shotgun (WGS) entry which is preliminary data.</text>
</comment>
<evidence type="ECO:0000256" key="1">
    <source>
        <dbReference type="SAM" id="Phobius"/>
    </source>
</evidence>
<keyword evidence="1" id="KW-1133">Transmembrane helix</keyword>
<feature type="non-terminal residue" evidence="2">
    <location>
        <position position="249"/>
    </location>
</feature>
<reference evidence="2" key="2">
    <citation type="submission" date="2023-05" db="EMBL/GenBank/DDBJ databases">
        <authorList>
            <person name="Fouks B."/>
        </authorList>
    </citation>
    <scope>NUCLEOTIDE SEQUENCE</scope>
    <source>
        <strain evidence="2">Stay&amp;Tobe</strain>
        <tissue evidence="2">Testes</tissue>
    </source>
</reference>
<dbReference type="AlphaFoldDB" id="A0AAD7ZAN2"/>
<keyword evidence="3" id="KW-1185">Reference proteome</keyword>
<evidence type="ECO:0000313" key="2">
    <source>
        <dbReference type="EMBL" id="KAJ9576707.1"/>
    </source>
</evidence>
<protein>
    <submittedName>
        <fullName evidence="2">Uncharacterized protein</fullName>
    </submittedName>
</protein>
<name>A0AAD7ZAN2_DIPPU</name>
<feature type="transmembrane region" description="Helical" evidence="1">
    <location>
        <begin position="129"/>
        <end position="148"/>
    </location>
</feature>
<keyword evidence="1" id="KW-0472">Membrane</keyword>
<gene>
    <name evidence="2" type="ORF">L9F63_025396</name>
</gene>
<proteinExistence type="predicted"/>
<sequence>DQEPLLWCCTDKPNPRCKLRWYSPLQFWWQPKKSEPTGMFSNLWNFLLHIGTTVLYIQDALVEEVSEFVGIELIIPLPENLLGTERTYIMKNAIVDVHKQVIVLFDSLVHAVYRITSWIYKTRSSTAELMILSFVLSCMILALFFNWFRAKGTPNLICNLLLDSNTVHVVANELDSLRANHQTMESLVEEINGFHTGAKRQIIKQHVALSVMEQRLRFLQDVFKEPLESHRSLRENLAICNISTRELID</sequence>
<accession>A0AAD7ZAN2</accession>
<keyword evidence="1" id="KW-0812">Transmembrane</keyword>
<dbReference type="Proteomes" id="UP001233999">
    <property type="component" value="Unassembled WGS sequence"/>
</dbReference>
<evidence type="ECO:0000313" key="3">
    <source>
        <dbReference type="Proteomes" id="UP001233999"/>
    </source>
</evidence>
<organism evidence="2 3">
    <name type="scientific">Diploptera punctata</name>
    <name type="common">Pacific beetle cockroach</name>
    <dbReference type="NCBI Taxonomy" id="6984"/>
    <lineage>
        <taxon>Eukaryota</taxon>
        <taxon>Metazoa</taxon>
        <taxon>Ecdysozoa</taxon>
        <taxon>Arthropoda</taxon>
        <taxon>Hexapoda</taxon>
        <taxon>Insecta</taxon>
        <taxon>Pterygota</taxon>
        <taxon>Neoptera</taxon>
        <taxon>Polyneoptera</taxon>
        <taxon>Dictyoptera</taxon>
        <taxon>Blattodea</taxon>
        <taxon>Blaberoidea</taxon>
        <taxon>Blaberidae</taxon>
        <taxon>Diplopterinae</taxon>
        <taxon>Diploptera</taxon>
    </lineage>
</organism>
<dbReference type="EMBL" id="JASPKZ010009477">
    <property type="protein sequence ID" value="KAJ9576707.1"/>
    <property type="molecule type" value="Genomic_DNA"/>
</dbReference>
<reference evidence="2" key="1">
    <citation type="journal article" date="2023" name="IScience">
        <title>Live-bearing cockroach genome reveals convergent evolutionary mechanisms linked to viviparity in insects and beyond.</title>
        <authorList>
            <person name="Fouks B."/>
            <person name="Harrison M.C."/>
            <person name="Mikhailova A.A."/>
            <person name="Marchal E."/>
            <person name="English S."/>
            <person name="Carruthers M."/>
            <person name="Jennings E.C."/>
            <person name="Chiamaka E.L."/>
            <person name="Frigard R.A."/>
            <person name="Pippel M."/>
            <person name="Attardo G.M."/>
            <person name="Benoit J.B."/>
            <person name="Bornberg-Bauer E."/>
            <person name="Tobe S.S."/>
        </authorList>
    </citation>
    <scope>NUCLEOTIDE SEQUENCE</scope>
    <source>
        <strain evidence="2">Stay&amp;Tobe</strain>
    </source>
</reference>